<evidence type="ECO:0000313" key="3">
    <source>
        <dbReference type="Proteomes" id="UP001501747"/>
    </source>
</evidence>
<dbReference type="Proteomes" id="UP001501747">
    <property type="component" value="Unassembled WGS sequence"/>
</dbReference>
<dbReference type="EMBL" id="BAABAL010000004">
    <property type="protein sequence ID" value="GAA3991184.1"/>
    <property type="molecule type" value="Genomic_DNA"/>
</dbReference>
<gene>
    <name evidence="2" type="ORF">GCM10022247_07580</name>
</gene>
<feature type="chain" id="PRO_5045238183" description="Peptidase inhibitor family I36" evidence="1">
    <location>
        <begin position="27"/>
        <end position="112"/>
    </location>
</feature>
<proteinExistence type="predicted"/>
<evidence type="ECO:0000313" key="2">
    <source>
        <dbReference type="EMBL" id="GAA3991184.1"/>
    </source>
</evidence>
<comment type="caution">
    <text evidence="2">The sequence shown here is derived from an EMBL/GenBank/DDBJ whole genome shotgun (WGS) entry which is preliminary data.</text>
</comment>
<evidence type="ECO:0008006" key="4">
    <source>
        <dbReference type="Google" id="ProtNLM"/>
    </source>
</evidence>
<dbReference type="RefSeq" id="WP_344871079.1">
    <property type="nucleotide sequence ID" value="NZ_BAABAL010000004.1"/>
</dbReference>
<keyword evidence="1" id="KW-0732">Signal</keyword>
<accession>A0ABP7R1D2</accession>
<evidence type="ECO:0000256" key="1">
    <source>
        <dbReference type="SAM" id="SignalP"/>
    </source>
</evidence>
<protein>
    <recommendedName>
        <fullName evidence="4">Peptidase inhibitor family I36</fullName>
    </recommendedName>
</protein>
<sequence length="112" mass="12370">MKLRNVLVAAALATSSLLSVAPSAVAGEECGSGYYCIRLPYGHEVRLFYIPKDYVSGQDTFDRWVWLDRSSDGGKTWTQMEGGAGNTKSFLRGDVVWRACINEGGFRCTGWH</sequence>
<keyword evidence="3" id="KW-1185">Reference proteome</keyword>
<name>A0ABP7R1D2_9PSEU</name>
<organism evidence="2 3">
    <name type="scientific">Allokutzneria multivorans</name>
    <dbReference type="NCBI Taxonomy" id="1142134"/>
    <lineage>
        <taxon>Bacteria</taxon>
        <taxon>Bacillati</taxon>
        <taxon>Actinomycetota</taxon>
        <taxon>Actinomycetes</taxon>
        <taxon>Pseudonocardiales</taxon>
        <taxon>Pseudonocardiaceae</taxon>
        <taxon>Allokutzneria</taxon>
    </lineage>
</organism>
<feature type="signal peptide" evidence="1">
    <location>
        <begin position="1"/>
        <end position="26"/>
    </location>
</feature>
<reference evidence="3" key="1">
    <citation type="journal article" date="2019" name="Int. J. Syst. Evol. Microbiol.">
        <title>The Global Catalogue of Microorganisms (GCM) 10K type strain sequencing project: providing services to taxonomists for standard genome sequencing and annotation.</title>
        <authorList>
            <consortium name="The Broad Institute Genomics Platform"/>
            <consortium name="The Broad Institute Genome Sequencing Center for Infectious Disease"/>
            <person name="Wu L."/>
            <person name="Ma J."/>
        </authorList>
    </citation>
    <scope>NUCLEOTIDE SEQUENCE [LARGE SCALE GENOMIC DNA]</scope>
    <source>
        <strain evidence="3">JCM 17342</strain>
    </source>
</reference>